<evidence type="ECO:0000313" key="2">
    <source>
        <dbReference type="EMBL" id="PJE58468.1"/>
    </source>
</evidence>
<dbReference type="Proteomes" id="UP000231450">
    <property type="component" value="Unassembled WGS sequence"/>
</dbReference>
<keyword evidence="1" id="KW-0472">Membrane</keyword>
<feature type="transmembrane region" description="Helical" evidence="1">
    <location>
        <begin position="7"/>
        <end position="28"/>
    </location>
</feature>
<feature type="transmembrane region" description="Helical" evidence="1">
    <location>
        <begin position="40"/>
        <end position="59"/>
    </location>
</feature>
<feature type="transmembrane region" description="Helical" evidence="1">
    <location>
        <begin position="66"/>
        <end position="83"/>
    </location>
</feature>
<keyword evidence="1" id="KW-1133">Transmembrane helix</keyword>
<protein>
    <submittedName>
        <fullName evidence="2">Uncharacterized protein</fullName>
    </submittedName>
</protein>
<evidence type="ECO:0000313" key="3">
    <source>
        <dbReference type="Proteomes" id="UP000231450"/>
    </source>
</evidence>
<evidence type="ECO:0000256" key="1">
    <source>
        <dbReference type="SAM" id="Phobius"/>
    </source>
</evidence>
<gene>
    <name evidence="2" type="ORF">COU81_00625</name>
</gene>
<feature type="transmembrane region" description="Helical" evidence="1">
    <location>
        <begin position="118"/>
        <end position="143"/>
    </location>
</feature>
<name>A0A2M8KEX0_9BACT</name>
<dbReference type="EMBL" id="PFDW01000012">
    <property type="protein sequence ID" value="PJE58468.1"/>
    <property type="molecule type" value="Genomic_DNA"/>
</dbReference>
<organism evidence="2 3">
    <name type="scientific">Candidatus Portnoybacteria bacterium CG10_big_fil_rev_8_21_14_0_10_36_7</name>
    <dbReference type="NCBI Taxonomy" id="1974812"/>
    <lineage>
        <taxon>Bacteria</taxon>
        <taxon>Candidatus Portnoyibacteriota</taxon>
    </lineage>
</organism>
<dbReference type="AlphaFoldDB" id="A0A2M8KEX0"/>
<feature type="transmembrane region" description="Helical" evidence="1">
    <location>
        <begin position="272"/>
        <end position="301"/>
    </location>
</feature>
<accession>A0A2M8KEX0</accession>
<comment type="caution">
    <text evidence="2">The sequence shown here is derived from an EMBL/GenBank/DDBJ whole genome shotgun (WGS) entry which is preliminary data.</text>
</comment>
<sequence>MLKKETLFRIFAVINILFFGIFGYFLRINLLVNHEDANKWIILTGWMVVLAVSIVYLWLLARSRRWSLGVISAGMILLLIIVGVRIESFLTFLISLLFFWWATWVVDREVQPRIKVFLWPILKVGLPSVFTALSLIVAVVFYFGPGAQAGVKGQLRVPDGLLRAIEGPVGGVIQQQVGATSGFKFNFEMTIDDLIIASAEQHSGTSLQELNQNPAIKKQFDVQLAKGREELASQFGYSGKINGQDKVIDVVSNLMAQRIENFLGPYSEYMPAVYSGGVFLILKGFGFIFVWLTVLISWLIFKLLFAIKVITIKTEPATKEIIE</sequence>
<feature type="transmembrane region" description="Helical" evidence="1">
    <location>
        <begin position="89"/>
        <end position="106"/>
    </location>
</feature>
<proteinExistence type="predicted"/>
<keyword evidence="1" id="KW-0812">Transmembrane</keyword>
<reference evidence="3" key="1">
    <citation type="submission" date="2017-09" db="EMBL/GenBank/DDBJ databases">
        <title>Depth-based differentiation of microbial function through sediment-hosted aquifers and enrichment of novel symbionts in the deep terrestrial subsurface.</title>
        <authorList>
            <person name="Probst A.J."/>
            <person name="Ladd B."/>
            <person name="Jarett J.K."/>
            <person name="Geller-Mcgrath D.E."/>
            <person name="Sieber C.M.K."/>
            <person name="Emerson J.B."/>
            <person name="Anantharaman K."/>
            <person name="Thomas B.C."/>
            <person name="Malmstrom R."/>
            <person name="Stieglmeier M."/>
            <person name="Klingl A."/>
            <person name="Woyke T."/>
            <person name="Ryan C.M."/>
            <person name="Banfield J.F."/>
        </authorList>
    </citation>
    <scope>NUCLEOTIDE SEQUENCE [LARGE SCALE GENOMIC DNA]</scope>
</reference>